<protein>
    <submittedName>
        <fullName evidence="7">NTE family protein</fullName>
    </submittedName>
</protein>
<keyword evidence="3 4" id="KW-0443">Lipid metabolism</keyword>
<dbReference type="InterPro" id="IPR050301">
    <property type="entry name" value="NTE"/>
</dbReference>
<dbReference type="SUPFAM" id="SSF52151">
    <property type="entry name" value="FabD/lysophospholipase-like"/>
    <property type="match status" value="1"/>
</dbReference>
<feature type="domain" description="PNPLA" evidence="6">
    <location>
        <begin position="35"/>
        <end position="230"/>
    </location>
</feature>
<evidence type="ECO:0000259" key="6">
    <source>
        <dbReference type="PROSITE" id="PS51635"/>
    </source>
</evidence>
<evidence type="ECO:0000313" key="8">
    <source>
        <dbReference type="Proteomes" id="UP000245535"/>
    </source>
</evidence>
<evidence type="ECO:0000256" key="1">
    <source>
        <dbReference type="ARBA" id="ARBA00022801"/>
    </source>
</evidence>
<feature type="active site" description="Proton acceptor" evidence="4">
    <location>
        <position position="217"/>
    </location>
</feature>
<reference evidence="7 8" key="1">
    <citation type="submission" date="2018-03" db="EMBL/GenBank/DDBJ databases">
        <title>Genomic Encyclopedia of Archaeal and Bacterial Type Strains, Phase II (KMG-II): from individual species to whole genera.</title>
        <authorList>
            <person name="Goeker M."/>
        </authorList>
    </citation>
    <scope>NUCLEOTIDE SEQUENCE [LARGE SCALE GENOMIC DNA]</scope>
    <source>
        <strain evidence="7 8">DSM 28229</strain>
    </source>
</reference>
<comment type="caution">
    <text evidence="7">The sequence shown here is derived from an EMBL/GenBank/DDBJ whole genome shotgun (WGS) entry which is preliminary data.</text>
</comment>
<feature type="short sequence motif" description="GXSXG" evidence="4">
    <location>
        <begin position="66"/>
        <end position="70"/>
    </location>
</feature>
<dbReference type="CDD" id="cd07205">
    <property type="entry name" value="Pat_PNPLA6_PNPLA7_NTE1_like"/>
    <property type="match status" value="1"/>
</dbReference>
<organism evidence="7 8">
    <name type="scientific">Sediminitomix flava</name>
    <dbReference type="NCBI Taxonomy" id="379075"/>
    <lineage>
        <taxon>Bacteria</taxon>
        <taxon>Pseudomonadati</taxon>
        <taxon>Bacteroidota</taxon>
        <taxon>Cytophagia</taxon>
        <taxon>Cytophagales</taxon>
        <taxon>Flammeovirgaceae</taxon>
        <taxon>Sediminitomix</taxon>
    </lineage>
</organism>
<dbReference type="EMBL" id="QGDO01000002">
    <property type="protein sequence ID" value="PWJ42608.1"/>
    <property type="molecule type" value="Genomic_DNA"/>
</dbReference>
<dbReference type="PANTHER" id="PTHR14226:SF29">
    <property type="entry name" value="NEUROPATHY TARGET ESTERASE SWS"/>
    <property type="match status" value="1"/>
</dbReference>
<keyword evidence="1 4" id="KW-0378">Hydrolase</keyword>
<accession>A0A315ZCR0</accession>
<sequence>MKIYLTLTTILLSLLFSANLNAQTELPQKRKSVGVVFSGGGAKGIALVGVLKVLEENGIPIDYITGTSMGAIIGGFYAAGYNAHELDSIIRSEDFQIWTSGDLPLQERNLFWSKPPSPGWVDLQVSLDSSLQTTFQRSFLSDASLNFALSSFLFEASDKSNYNFDSLPIPFRCVASNVFSKKQVILKEGDLAQSIRASMAVPLVYRPVKIDNRYLFDGLVYNNFPVSVMIDEFNPDVIIGVNLGTEEGFEGYPEGQDEELIKNSMNVITFLMSDKSKPTKYLKEKDIYIPLPVDDYFQLDFSPVDSLIKIGTEQTESYIDEILEKVGPLPEDRSRYRESLVDYDHDKEIVQKVVTDLRMTKRQQRFVRRIIKDKNEDLISLQQTNDRYNKLISTTYFKDINPYFITDISTGLPKFYLDFNPESKLNLNLGGNVATFANSQVYFDINMDFLSQNLYNLGLNLFAGIFYKSSKFEGSALFPDKKSLKLTLDFTHIERDYTRTDNLLTSNISQSTLVERSENFINASIDKELEKRDILYFRVSSYNAKNTFFRDNTQPSENFALDISGNVRYNAGLFAVGYLYDKLNDPNYPTNGAKYLAEGKLIIGHEDSKVTDDSVQIDTDASRNWFQVKGRAEKYYEKVKWGWGFSAEALFSTVPEFGTYSATLLHTPVYYPLKNSFFNFSKAFRASSYLAGSLTLYYKLSKTTQLRASVHSFTGWGRVEEDGEFSEIPIIEYNNNNSDTAIDFSFVAQTPVGPLSLSTNYSSDPQMEWSFYINFGYLLYNPNRFED</sequence>
<dbReference type="GO" id="GO:0016787">
    <property type="term" value="F:hydrolase activity"/>
    <property type="evidence" value="ECO:0007669"/>
    <property type="project" value="UniProtKB-UniRule"/>
</dbReference>
<dbReference type="AlphaFoldDB" id="A0A315ZCR0"/>
<evidence type="ECO:0000256" key="5">
    <source>
        <dbReference type="SAM" id="SignalP"/>
    </source>
</evidence>
<dbReference type="Proteomes" id="UP000245535">
    <property type="component" value="Unassembled WGS sequence"/>
</dbReference>
<name>A0A315ZCR0_SEDFL</name>
<dbReference type="InterPro" id="IPR016035">
    <property type="entry name" value="Acyl_Trfase/lysoPLipase"/>
</dbReference>
<keyword evidence="2 4" id="KW-0442">Lipid degradation</keyword>
<keyword evidence="5" id="KW-0732">Signal</keyword>
<dbReference type="OrthoDB" id="9770965at2"/>
<comment type="caution">
    <text evidence="4">Lacks conserved residue(s) required for the propagation of feature annotation.</text>
</comment>
<dbReference type="GO" id="GO:0016042">
    <property type="term" value="P:lipid catabolic process"/>
    <property type="evidence" value="ECO:0007669"/>
    <property type="project" value="UniProtKB-UniRule"/>
</dbReference>
<proteinExistence type="predicted"/>
<feature type="signal peptide" evidence="5">
    <location>
        <begin position="1"/>
        <end position="22"/>
    </location>
</feature>
<evidence type="ECO:0000256" key="3">
    <source>
        <dbReference type="ARBA" id="ARBA00023098"/>
    </source>
</evidence>
<dbReference type="PANTHER" id="PTHR14226">
    <property type="entry name" value="NEUROPATHY TARGET ESTERASE/SWISS CHEESE D.MELANOGASTER"/>
    <property type="match status" value="1"/>
</dbReference>
<feature type="short sequence motif" description="GXGXXG" evidence="4">
    <location>
        <begin position="39"/>
        <end position="44"/>
    </location>
</feature>
<dbReference type="InterPro" id="IPR002641">
    <property type="entry name" value="PNPLA_dom"/>
</dbReference>
<feature type="chain" id="PRO_5016280953" evidence="5">
    <location>
        <begin position="23"/>
        <end position="787"/>
    </location>
</feature>
<gene>
    <name evidence="7" type="ORF">BC781_102152</name>
</gene>
<dbReference type="PROSITE" id="PS51635">
    <property type="entry name" value="PNPLA"/>
    <property type="match status" value="1"/>
</dbReference>
<evidence type="ECO:0000313" key="7">
    <source>
        <dbReference type="EMBL" id="PWJ42608.1"/>
    </source>
</evidence>
<evidence type="ECO:0000256" key="2">
    <source>
        <dbReference type="ARBA" id="ARBA00022963"/>
    </source>
</evidence>
<dbReference type="RefSeq" id="WP_109616744.1">
    <property type="nucleotide sequence ID" value="NZ_QGDO01000002.1"/>
</dbReference>
<feature type="active site" description="Nucleophile" evidence="4">
    <location>
        <position position="68"/>
    </location>
</feature>
<dbReference type="Pfam" id="PF01734">
    <property type="entry name" value="Patatin"/>
    <property type="match status" value="1"/>
</dbReference>
<keyword evidence="8" id="KW-1185">Reference proteome</keyword>
<evidence type="ECO:0000256" key="4">
    <source>
        <dbReference type="PROSITE-ProRule" id="PRU01161"/>
    </source>
</evidence>
<dbReference type="Gene3D" id="3.40.1090.10">
    <property type="entry name" value="Cytosolic phospholipase A2 catalytic domain"/>
    <property type="match status" value="2"/>
</dbReference>